<keyword evidence="2" id="KW-0964">Secreted</keyword>
<organism evidence="3 4">
    <name type="scientific">Shimia marina</name>
    <dbReference type="NCBI Taxonomy" id="321267"/>
    <lineage>
        <taxon>Bacteria</taxon>
        <taxon>Pseudomonadati</taxon>
        <taxon>Pseudomonadota</taxon>
        <taxon>Alphaproteobacteria</taxon>
        <taxon>Rhodobacterales</taxon>
        <taxon>Roseobacteraceae</taxon>
    </lineage>
</organism>
<dbReference type="AlphaFoldDB" id="A0A0P1EMB5"/>
<evidence type="ECO:0000256" key="2">
    <source>
        <dbReference type="ARBA" id="ARBA00022525"/>
    </source>
</evidence>
<evidence type="ECO:0000256" key="1">
    <source>
        <dbReference type="ARBA" id="ARBA00004613"/>
    </source>
</evidence>
<protein>
    <submittedName>
        <fullName evidence="3">Cyclolysin</fullName>
    </submittedName>
</protein>
<dbReference type="RefSeq" id="WP_058238824.1">
    <property type="nucleotide sequence ID" value="NZ_CYPW01000006.1"/>
</dbReference>
<dbReference type="InterPro" id="IPR018511">
    <property type="entry name" value="Hemolysin-typ_Ca-bd_CS"/>
</dbReference>
<dbReference type="STRING" id="321267.SHM7688_00968"/>
<dbReference type="Gene3D" id="2.150.10.10">
    <property type="entry name" value="Serralysin-like metalloprotease, C-terminal"/>
    <property type="match status" value="6"/>
</dbReference>
<comment type="subcellular location">
    <subcellularLocation>
        <location evidence="1">Secreted</location>
    </subcellularLocation>
</comment>
<proteinExistence type="predicted"/>
<dbReference type="OrthoDB" id="7877430at2"/>
<dbReference type="SUPFAM" id="SSF51120">
    <property type="entry name" value="beta-Roll"/>
    <property type="match status" value="3"/>
</dbReference>
<dbReference type="EMBL" id="CYPW01000006">
    <property type="protein sequence ID" value="CUH51531.1"/>
    <property type="molecule type" value="Genomic_DNA"/>
</dbReference>
<dbReference type="PANTHER" id="PTHR38340:SF1">
    <property type="entry name" value="S-LAYER PROTEIN"/>
    <property type="match status" value="1"/>
</dbReference>
<gene>
    <name evidence="3" type="primary">cya_4</name>
    <name evidence="3" type="ORF">SHM7688_00968</name>
</gene>
<dbReference type="GO" id="GO:0005509">
    <property type="term" value="F:calcium ion binding"/>
    <property type="evidence" value="ECO:0007669"/>
    <property type="project" value="InterPro"/>
</dbReference>
<dbReference type="Proteomes" id="UP000054823">
    <property type="component" value="Unassembled WGS sequence"/>
</dbReference>
<dbReference type="PROSITE" id="PS00330">
    <property type="entry name" value="HEMOLYSIN_CALCIUM"/>
    <property type="match status" value="6"/>
</dbReference>
<dbReference type="PANTHER" id="PTHR38340">
    <property type="entry name" value="S-LAYER PROTEIN"/>
    <property type="match status" value="1"/>
</dbReference>
<dbReference type="InterPro" id="IPR050557">
    <property type="entry name" value="RTX_toxin/Mannuronan_C5-epim"/>
</dbReference>
<reference evidence="3 4" key="1">
    <citation type="submission" date="2015-09" db="EMBL/GenBank/DDBJ databases">
        <authorList>
            <consortium name="Swine Surveillance"/>
        </authorList>
    </citation>
    <scope>NUCLEOTIDE SEQUENCE [LARGE SCALE GENOMIC DNA]</scope>
    <source>
        <strain evidence="3 4">CECT 7688</strain>
    </source>
</reference>
<accession>A0A0P1EMB5</accession>
<evidence type="ECO:0000313" key="3">
    <source>
        <dbReference type="EMBL" id="CUH51531.1"/>
    </source>
</evidence>
<dbReference type="InterPro" id="IPR011049">
    <property type="entry name" value="Serralysin-like_metalloprot_C"/>
</dbReference>
<dbReference type="InterPro" id="IPR001343">
    <property type="entry name" value="Hemolysn_Ca-bd"/>
</dbReference>
<dbReference type="PRINTS" id="PR00313">
    <property type="entry name" value="CABNDNGRPT"/>
</dbReference>
<keyword evidence="4" id="KW-1185">Reference proteome</keyword>
<name>A0A0P1EMB5_9RHOB</name>
<evidence type="ECO:0000313" key="4">
    <source>
        <dbReference type="Proteomes" id="UP000054823"/>
    </source>
</evidence>
<sequence>MTVYVFAGFTVTENLISTRNPVRSVETTEVTFGLSEGRDYIVYLPTNPSPGELPFISPESVTEFIAFGSQSSDNIRENGASYVQPRLGEITWSGGTSQVLVYEARQGATLTSTYIYLGGAPLPEITSVAEWIAFESSITSRDAINSGPFAPLTLIPYDDLPYLDRHDTTHITNQPGVTTLEGTGRDDMILADGTHVLGSFGNDVISYVNTEDGTFSWLEYSRLATGITVNFDQAEQHSTVDLSPTISQNLIDFFRAMDTGHGNRAMVDGTWFDDVFNINLNAASWLSLGGRRGDDVFNLSGSGTITLEYGQTFFGITARLNTGVIQDGVGGTDQVNFSADHSVTLNILGSRYADNITGSTRDEGFVVSGGDDTLRGWGGRDSLLANSADVSDLFVNLTTGIATGQYLGQSFSLSLGGIEDVAGSLTHGSRLAGDANNNRLEGFAGNDTLFGAGGDDTLIGGDGNDLFFGSNGDDSMFGGEGNDTWQMGQGLDMFDGGAGTDLVIVAMDNFGMGANDVVRAVIGLNGGIQLGASLNGAALTSVENIRLQGSNDVFVFGDYTGNAVSTGFGNDSVRGGGGFDRIWTNNGNDTLMGEAGNDTLGGMAGDDVLWGGAGQDRLFGGVGNDTLGGGQGSDRLYGGIGDDTMNGGSETDSLYGGDGHDVLRGGEAFDLIRGGNGNDLLEGEEGNDYMLGDNGHDTLNGGSGDDYLNGGGWGDRLNGGMGNDDMNGDRGNDTLSGGAGNDTLYGGRQNDALYGGIGADSLFGESGNDTLFGGNGDDFISGGGGNDRLVMGAGNDVAFGGSGADVFVFGRGGGASNRIQDFTISEGDRLELDDALWRDTYGTLTAEQVITIFGSGHGLGIGREFVLDFGSGNVLTLEGYTSFDQYGLIDIV</sequence>
<dbReference type="GO" id="GO:0005576">
    <property type="term" value="C:extracellular region"/>
    <property type="evidence" value="ECO:0007669"/>
    <property type="project" value="UniProtKB-SubCell"/>
</dbReference>
<dbReference type="Pfam" id="PF00353">
    <property type="entry name" value="HemolysinCabind"/>
    <property type="match status" value="9"/>
</dbReference>